<dbReference type="OrthoDB" id="2564890at2759"/>
<evidence type="ECO:0000313" key="2">
    <source>
        <dbReference type="EMBL" id="ORY23362.1"/>
    </source>
</evidence>
<feature type="compositionally biased region" description="Gly residues" evidence="1">
    <location>
        <begin position="22"/>
        <end position="32"/>
    </location>
</feature>
<name>A0A1Y2ALJ9_9TREE</name>
<feature type="compositionally biased region" description="Low complexity" evidence="1">
    <location>
        <begin position="168"/>
        <end position="183"/>
    </location>
</feature>
<proteinExistence type="predicted"/>
<dbReference type="EMBL" id="MCFC01000080">
    <property type="protein sequence ID" value="ORY23362.1"/>
    <property type="molecule type" value="Genomic_DNA"/>
</dbReference>
<feature type="region of interest" description="Disordered" evidence="1">
    <location>
        <begin position="119"/>
        <end position="298"/>
    </location>
</feature>
<evidence type="ECO:0000256" key="1">
    <source>
        <dbReference type="SAM" id="MobiDB-lite"/>
    </source>
</evidence>
<feature type="compositionally biased region" description="Basic residues" evidence="1">
    <location>
        <begin position="147"/>
        <end position="156"/>
    </location>
</feature>
<feature type="compositionally biased region" description="Gly residues" evidence="1">
    <location>
        <begin position="192"/>
        <end position="206"/>
    </location>
</feature>
<dbReference type="Proteomes" id="UP000193986">
    <property type="component" value="Unassembled WGS sequence"/>
</dbReference>
<dbReference type="AlphaFoldDB" id="A0A1Y2ALJ9"/>
<feature type="region of interest" description="Disordered" evidence="1">
    <location>
        <begin position="1"/>
        <end position="69"/>
    </location>
</feature>
<feature type="compositionally biased region" description="Gly residues" evidence="1">
    <location>
        <begin position="225"/>
        <end position="237"/>
    </location>
</feature>
<feature type="compositionally biased region" description="Polar residues" evidence="1">
    <location>
        <begin position="33"/>
        <end position="42"/>
    </location>
</feature>
<feature type="compositionally biased region" description="Polar residues" evidence="1">
    <location>
        <begin position="120"/>
        <end position="129"/>
    </location>
</feature>
<reference evidence="2 3" key="1">
    <citation type="submission" date="2016-07" db="EMBL/GenBank/DDBJ databases">
        <title>Pervasive Adenine N6-methylation of Active Genes in Fungi.</title>
        <authorList>
            <consortium name="DOE Joint Genome Institute"/>
            <person name="Mondo S.J."/>
            <person name="Dannebaum R.O."/>
            <person name="Kuo R.C."/>
            <person name="Labutti K."/>
            <person name="Haridas S."/>
            <person name="Kuo A."/>
            <person name="Salamov A."/>
            <person name="Ahrendt S.R."/>
            <person name="Lipzen A."/>
            <person name="Sullivan W."/>
            <person name="Andreopoulos W.B."/>
            <person name="Clum A."/>
            <person name="Lindquist E."/>
            <person name="Daum C."/>
            <person name="Ramamoorthy G.K."/>
            <person name="Gryganskyi A."/>
            <person name="Culley D."/>
            <person name="Magnuson J.K."/>
            <person name="James T.Y."/>
            <person name="O'Malley M.A."/>
            <person name="Stajich J.E."/>
            <person name="Spatafora J.W."/>
            <person name="Visel A."/>
            <person name="Grigoriev I.V."/>
        </authorList>
    </citation>
    <scope>NUCLEOTIDE SEQUENCE [LARGE SCALE GENOMIC DNA]</scope>
    <source>
        <strain evidence="2 3">68-887.2</strain>
    </source>
</reference>
<accession>A0A1Y2ALJ9</accession>
<feature type="compositionally biased region" description="Basic and acidic residues" evidence="1">
    <location>
        <begin position="288"/>
        <end position="298"/>
    </location>
</feature>
<evidence type="ECO:0000313" key="3">
    <source>
        <dbReference type="Proteomes" id="UP000193986"/>
    </source>
</evidence>
<dbReference type="InParanoid" id="A0A1Y2ALJ9"/>
<dbReference type="STRING" id="71784.A0A1Y2ALJ9"/>
<comment type="caution">
    <text evidence="2">The sequence shown here is derived from an EMBL/GenBank/DDBJ whole genome shotgun (WGS) entry which is preliminary data.</text>
</comment>
<keyword evidence="3" id="KW-1185">Reference proteome</keyword>
<gene>
    <name evidence="2" type="ORF">BCR39DRAFT_549455</name>
</gene>
<organism evidence="2 3">
    <name type="scientific">Naematelia encephala</name>
    <dbReference type="NCBI Taxonomy" id="71784"/>
    <lineage>
        <taxon>Eukaryota</taxon>
        <taxon>Fungi</taxon>
        <taxon>Dikarya</taxon>
        <taxon>Basidiomycota</taxon>
        <taxon>Agaricomycotina</taxon>
        <taxon>Tremellomycetes</taxon>
        <taxon>Tremellales</taxon>
        <taxon>Naemateliaceae</taxon>
        <taxon>Naematelia</taxon>
    </lineage>
</organism>
<sequence>MDLGAPIGNVAPRAGFDEGEHGAGTGLSGGYGQVNSQNTQQGIAAAEESSGFNSGLGGAHASSGIPKDYSQSTPIADKYMTGTTAGSTLDSYSSSGAGYAGQKETVSGAYAGGGTGDALTGQSQASTTGPGVGVLGENANSGSGEQHHHHHHHHHQQQSGAGAGNPRTAAMAGTAAGAAAAAGEESETRLGGETGTGVGASGGAGGHYSSNEYRETSDSNYSSGAGAGAGAGVGAGAGANDASKAKGHYGHAEDDETRGQPISNPHDLDTGGRHSLVFDEASGKYLHRHEIEGTTRKL</sequence>
<protein>
    <submittedName>
        <fullName evidence="2">Uncharacterized protein</fullName>
    </submittedName>
</protein>